<accession>A0ABD0U1Z4</accession>
<name>A0ABD0U1Z4_DENTH</name>
<proteinExistence type="predicted"/>
<dbReference type="EMBL" id="JANQDX010000018">
    <property type="protein sequence ID" value="KAL0905922.1"/>
    <property type="molecule type" value="Genomic_DNA"/>
</dbReference>
<dbReference type="Proteomes" id="UP001552299">
    <property type="component" value="Unassembled WGS sequence"/>
</dbReference>
<gene>
    <name evidence="2" type="ORF">M5K25_024373</name>
</gene>
<feature type="region of interest" description="Disordered" evidence="1">
    <location>
        <begin position="58"/>
        <end position="78"/>
    </location>
</feature>
<sequence length="78" mass="8103">MTNSLDNLSISSPYRGLDNITIGDGSSVSIANTGAGILPTPTRTLHLSHIGSLAAHQEPAVSYSRTSTPTFSSFSHTS</sequence>
<evidence type="ECO:0000313" key="2">
    <source>
        <dbReference type="EMBL" id="KAL0905922.1"/>
    </source>
</evidence>
<protein>
    <submittedName>
        <fullName evidence="2">Uncharacterized protein</fullName>
    </submittedName>
</protein>
<comment type="caution">
    <text evidence="2">The sequence shown here is derived from an EMBL/GenBank/DDBJ whole genome shotgun (WGS) entry which is preliminary data.</text>
</comment>
<evidence type="ECO:0000256" key="1">
    <source>
        <dbReference type="SAM" id="MobiDB-lite"/>
    </source>
</evidence>
<feature type="compositionally biased region" description="Low complexity" evidence="1">
    <location>
        <begin position="62"/>
        <end position="78"/>
    </location>
</feature>
<evidence type="ECO:0000313" key="3">
    <source>
        <dbReference type="Proteomes" id="UP001552299"/>
    </source>
</evidence>
<dbReference type="AlphaFoldDB" id="A0ABD0U1Z4"/>
<reference evidence="2 3" key="1">
    <citation type="journal article" date="2024" name="Plant Biotechnol. J.">
        <title>Dendrobium thyrsiflorum genome and its molecular insights into genes involved in important horticultural traits.</title>
        <authorList>
            <person name="Chen B."/>
            <person name="Wang J.Y."/>
            <person name="Zheng P.J."/>
            <person name="Li K.L."/>
            <person name="Liang Y.M."/>
            <person name="Chen X.F."/>
            <person name="Zhang C."/>
            <person name="Zhao X."/>
            <person name="He X."/>
            <person name="Zhang G.Q."/>
            <person name="Liu Z.J."/>
            <person name="Xu Q."/>
        </authorList>
    </citation>
    <scope>NUCLEOTIDE SEQUENCE [LARGE SCALE GENOMIC DNA]</scope>
    <source>
        <strain evidence="2">GZMU011</strain>
    </source>
</reference>
<keyword evidence="3" id="KW-1185">Reference proteome</keyword>
<organism evidence="2 3">
    <name type="scientific">Dendrobium thyrsiflorum</name>
    <name type="common">Pinecone-like raceme dendrobium</name>
    <name type="synonym">Orchid</name>
    <dbReference type="NCBI Taxonomy" id="117978"/>
    <lineage>
        <taxon>Eukaryota</taxon>
        <taxon>Viridiplantae</taxon>
        <taxon>Streptophyta</taxon>
        <taxon>Embryophyta</taxon>
        <taxon>Tracheophyta</taxon>
        <taxon>Spermatophyta</taxon>
        <taxon>Magnoliopsida</taxon>
        <taxon>Liliopsida</taxon>
        <taxon>Asparagales</taxon>
        <taxon>Orchidaceae</taxon>
        <taxon>Epidendroideae</taxon>
        <taxon>Malaxideae</taxon>
        <taxon>Dendrobiinae</taxon>
        <taxon>Dendrobium</taxon>
    </lineage>
</organism>